<dbReference type="PROSITE" id="PS50235">
    <property type="entry name" value="USP_3"/>
    <property type="match status" value="1"/>
</dbReference>
<comment type="similarity">
    <text evidence="1">Belongs to the peptidase C19 family.</text>
</comment>
<dbReference type="PANTHER" id="PTHR24006">
    <property type="entry name" value="UBIQUITIN CARBOXYL-TERMINAL HYDROLASE"/>
    <property type="match status" value="1"/>
</dbReference>
<dbReference type="InterPro" id="IPR050164">
    <property type="entry name" value="Peptidase_C19"/>
</dbReference>
<evidence type="ECO:0000313" key="5">
    <source>
        <dbReference type="Proteomes" id="UP000823388"/>
    </source>
</evidence>
<dbReference type="GO" id="GO:0005829">
    <property type="term" value="C:cytosol"/>
    <property type="evidence" value="ECO:0007669"/>
    <property type="project" value="TreeGrafter"/>
</dbReference>
<keyword evidence="5" id="KW-1185">Reference proteome</keyword>
<sequence length="1116" mass="123077">MGEAAAAAEELLHRRIEFHAATKPRPPTKAAVAVPGGFRMEKSLFAGANNRVGAARGGPEGRMFENGESSGGGRELSAARFYLRRIGAGLHNLGNTCYLNSVLQCLTYTEPFVAYLQSSKHRSSCRTAGFCALCALQDHVRFALRSTGKILTPVQFVKNLRCISRSFRNSRQEDAHELMVSLLESMHKCCLPSGIPSESPSAYEKSLVHRIFGGRLRSQVRCTRCSHCSNKFDPFLDLSLEIGNAATLMKALYNFTEEELLDGGEKHYSCQKCKQKVAAKKRFLIDKAPSVLTIHLKRFSPFNPLQKINKKVDFQTTLNLKPFVSNSEGTDLKYSLYGVLVHAGWNTQSGHYYCFVRTSSGLWHNLDDNQVRQVREADVLRQKAYMLFYVRDEVRSSVIHKGSGATSFSEKEMISKKIACMNGAIRSGLMEKTLYFPPISKEDMKLQKHGLDNGQPSDITATSQGQCSNEHSTTEVINASTSKNIEPEEKAPHALPEGVDTLSTRAEQIALGVQRAIMSRGQPDVCILEMKSQKLNPDNGQSNNISASSQEQCSNEHGNTEFTKDSTSQNNEQVQKASCSHVAGTATFSTKTEQTALINQRDTMSTAQPDVCIVCDANSDQKVYEKPLQELQLEPDGALTDSGKDFPASAQPDACSLCDASSDQKAYEKPLQDLQLEPDGALTDSGIDIPASVFQSCNGADGLLRANEQANEPRTYAFWKPAPNTDATIIAVVLTEDTAVSSDAITGNEDSTNGNEAKGTEPVKQYDGLIVVKELSAETIDDKVKAEEQTTVQNNTLGDAQSMVKEVSLMETGHMADAEYQYNSLNTGGANCEKKISSETSAHVASSEDYVMCSENFVQVVDKGPCHGSQHKNIKIKSKKHVNYPVVNFYFGSKQLLLASLKPRKKRKHKRTRRRSKSDVNPESIANDQQTSTSEIVLTSGISCKSHRRKCSCNTAGSEDAIHMYNKKQNLGNSCAAELTMDKKGSKDATLAVAELGSSFPSSVSNPDSGKCGDTDKKGSWHFDLLTRGLRVPRWDDDDMPNTKAEELQCSSATSIGYVLDEWDEEYDRGRTKKVRKSKQDFSGPNPFQEMENIRSRQRRRLRTDQARSGHEPLRI</sequence>
<dbReference type="GO" id="GO:0016579">
    <property type="term" value="P:protein deubiquitination"/>
    <property type="evidence" value="ECO:0007669"/>
    <property type="project" value="InterPro"/>
</dbReference>
<dbReference type="OrthoDB" id="420187at2759"/>
<dbReference type="Proteomes" id="UP000823388">
    <property type="component" value="Chromosome 1K"/>
</dbReference>
<dbReference type="SUPFAM" id="SSF54001">
    <property type="entry name" value="Cysteine proteinases"/>
    <property type="match status" value="1"/>
</dbReference>
<evidence type="ECO:0000313" key="4">
    <source>
        <dbReference type="EMBL" id="KAG2662225.1"/>
    </source>
</evidence>
<organism evidence="4 5">
    <name type="scientific">Panicum virgatum</name>
    <name type="common">Blackwell switchgrass</name>
    <dbReference type="NCBI Taxonomy" id="38727"/>
    <lineage>
        <taxon>Eukaryota</taxon>
        <taxon>Viridiplantae</taxon>
        <taxon>Streptophyta</taxon>
        <taxon>Embryophyta</taxon>
        <taxon>Tracheophyta</taxon>
        <taxon>Spermatophyta</taxon>
        <taxon>Magnoliopsida</taxon>
        <taxon>Liliopsida</taxon>
        <taxon>Poales</taxon>
        <taxon>Poaceae</taxon>
        <taxon>PACMAD clade</taxon>
        <taxon>Panicoideae</taxon>
        <taxon>Panicodae</taxon>
        <taxon>Paniceae</taxon>
        <taxon>Panicinae</taxon>
        <taxon>Panicum</taxon>
        <taxon>Panicum sect. Hiantes</taxon>
    </lineage>
</organism>
<dbReference type="InterPro" id="IPR038765">
    <property type="entry name" value="Papain-like_cys_pep_sf"/>
</dbReference>
<dbReference type="InterPro" id="IPR001394">
    <property type="entry name" value="Peptidase_C19_UCH"/>
</dbReference>
<feature type="region of interest" description="Disordered" evidence="2">
    <location>
        <begin position="902"/>
        <end position="932"/>
    </location>
</feature>
<proteinExistence type="inferred from homology"/>
<feature type="compositionally biased region" description="Polar residues" evidence="2">
    <location>
        <begin position="454"/>
        <end position="475"/>
    </location>
</feature>
<protein>
    <recommendedName>
        <fullName evidence="3">USP domain-containing protein</fullName>
    </recommendedName>
</protein>
<dbReference type="Pfam" id="PF00443">
    <property type="entry name" value="UCH"/>
    <property type="match status" value="1"/>
</dbReference>
<evidence type="ECO:0000256" key="1">
    <source>
        <dbReference type="ARBA" id="ARBA00009085"/>
    </source>
</evidence>
<dbReference type="AlphaFoldDB" id="A0A8T0XT78"/>
<feature type="domain" description="USP" evidence="3">
    <location>
        <begin position="88"/>
        <end position="392"/>
    </location>
</feature>
<dbReference type="PROSITE" id="PS00973">
    <property type="entry name" value="USP_2"/>
    <property type="match status" value="1"/>
</dbReference>
<feature type="compositionally biased region" description="Basic and acidic residues" evidence="2">
    <location>
        <begin position="1103"/>
        <end position="1116"/>
    </location>
</feature>
<feature type="region of interest" description="Disordered" evidence="2">
    <location>
        <begin position="452"/>
        <end position="475"/>
    </location>
</feature>
<feature type="compositionally biased region" description="Polar residues" evidence="2">
    <location>
        <begin position="565"/>
        <end position="578"/>
    </location>
</feature>
<name>A0A8T0XT78_PANVG</name>
<comment type="caution">
    <text evidence="4">The sequence shown here is derived from an EMBL/GenBank/DDBJ whole genome shotgun (WGS) entry which is preliminary data.</text>
</comment>
<gene>
    <name evidence="4" type="ORF">PVAP13_1KG516500</name>
</gene>
<feature type="compositionally biased region" description="Polar residues" evidence="2">
    <location>
        <begin position="919"/>
        <end position="932"/>
    </location>
</feature>
<feature type="region of interest" description="Disordered" evidence="2">
    <location>
        <begin position="534"/>
        <end position="578"/>
    </location>
</feature>
<reference evidence="4 5" key="1">
    <citation type="submission" date="2020-05" db="EMBL/GenBank/DDBJ databases">
        <title>WGS assembly of Panicum virgatum.</title>
        <authorList>
            <person name="Lovell J.T."/>
            <person name="Jenkins J."/>
            <person name="Shu S."/>
            <person name="Juenger T.E."/>
            <person name="Schmutz J."/>
        </authorList>
    </citation>
    <scope>NUCLEOTIDE SEQUENCE [LARGE SCALE GENOMIC DNA]</scope>
    <source>
        <strain evidence="5">cv. AP13</strain>
    </source>
</reference>
<dbReference type="CDD" id="cd02661">
    <property type="entry name" value="Peptidase_C19E"/>
    <property type="match status" value="1"/>
</dbReference>
<dbReference type="PANTHER" id="PTHR24006:SF784">
    <property type="entry name" value="OS02G0795000 PROTEIN"/>
    <property type="match status" value="1"/>
</dbReference>
<feature type="compositionally biased region" description="Polar residues" evidence="2">
    <location>
        <begin position="534"/>
        <end position="557"/>
    </location>
</feature>
<accession>A0A8T0XT78</accession>
<dbReference type="GO" id="GO:0004843">
    <property type="term" value="F:cysteine-type deubiquitinase activity"/>
    <property type="evidence" value="ECO:0007669"/>
    <property type="project" value="InterPro"/>
</dbReference>
<feature type="region of interest" description="Disordered" evidence="2">
    <location>
        <begin position="1071"/>
        <end position="1116"/>
    </location>
</feature>
<dbReference type="GO" id="GO:0005634">
    <property type="term" value="C:nucleus"/>
    <property type="evidence" value="ECO:0007669"/>
    <property type="project" value="TreeGrafter"/>
</dbReference>
<dbReference type="EMBL" id="CM029037">
    <property type="protein sequence ID" value="KAG2662225.1"/>
    <property type="molecule type" value="Genomic_DNA"/>
</dbReference>
<dbReference type="PROSITE" id="PS00972">
    <property type="entry name" value="USP_1"/>
    <property type="match status" value="1"/>
</dbReference>
<dbReference type="InterPro" id="IPR028889">
    <property type="entry name" value="USP"/>
</dbReference>
<evidence type="ECO:0000256" key="2">
    <source>
        <dbReference type="SAM" id="MobiDB-lite"/>
    </source>
</evidence>
<dbReference type="FunFam" id="3.90.70.10:FF:000078">
    <property type="entry name" value="Ubiquitin carboxyl-terminal hydrolase 23"/>
    <property type="match status" value="1"/>
</dbReference>
<feature type="compositionally biased region" description="Basic residues" evidence="2">
    <location>
        <begin position="902"/>
        <end position="916"/>
    </location>
</feature>
<dbReference type="Gene3D" id="3.90.70.10">
    <property type="entry name" value="Cysteine proteinases"/>
    <property type="match status" value="1"/>
</dbReference>
<dbReference type="InterPro" id="IPR018200">
    <property type="entry name" value="USP_CS"/>
</dbReference>
<evidence type="ECO:0000259" key="3">
    <source>
        <dbReference type="PROSITE" id="PS50235"/>
    </source>
</evidence>